<evidence type="ECO:0008006" key="4">
    <source>
        <dbReference type="Google" id="ProtNLM"/>
    </source>
</evidence>
<keyword evidence="3" id="KW-1185">Reference proteome</keyword>
<sequence length="55" mass="5994">MPKSAGRAQTGPPCFSRKEKHMTNAESIAIRLAIIVVVLLIGGVIAYRKGKDRDE</sequence>
<name>A0ABQ0BFZ0_9FIRM</name>
<accession>A0ABQ0BFZ0</accession>
<reference evidence="2 3" key="1">
    <citation type="submission" date="2024-04" db="EMBL/GenBank/DDBJ databases">
        <title>Defined microbial consortia suppress multidrug-resistant proinflammatory Enterobacteriaceae via ecological control.</title>
        <authorList>
            <person name="Furuichi M."/>
            <person name="Kawaguchi T."/>
            <person name="Pust M."/>
            <person name="Yasuma K."/>
            <person name="Plichta D."/>
            <person name="Hasegawa N."/>
            <person name="Ohya T."/>
            <person name="Bhattarai S."/>
            <person name="Sasajima S."/>
            <person name="Aoto Y."/>
            <person name="Tuganbaev T."/>
            <person name="Yaginuma M."/>
            <person name="Ueda M."/>
            <person name="Okahashi N."/>
            <person name="Amafuji K."/>
            <person name="Kiridooshi Y."/>
            <person name="Sugita K."/>
            <person name="Strazar M."/>
            <person name="Skelly A."/>
            <person name="Suda W."/>
            <person name="Hattori M."/>
            <person name="Nakamoto N."/>
            <person name="Caballero S."/>
            <person name="Norman J."/>
            <person name="Olle B."/>
            <person name="Tanoue T."/>
            <person name="Arita M."/>
            <person name="Bucci V."/>
            <person name="Atarashi K."/>
            <person name="Xavier R."/>
            <person name="Honda K."/>
        </authorList>
    </citation>
    <scope>NUCLEOTIDE SEQUENCE [LARGE SCALE GENOMIC DNA]</scope>
    <source>
        <strain evidence="3">k04-0078-D8-1</strain>
    </source>
</reference>
<keyword evidence="1" id="KW-0472">Membrane</keyword>
<dbReference type="EMBL" id="BAABYW010000001">
    <property type="protein sequence ID" value="GAA6410380.1"/>
    <property type="molecule type" value="Genomic_DNA"/>
</dbReference>
<organism evidence="2 3">
    <name type="scientific">Blautia hominis</name>
    <dbReference type="NCBI Taxonomy" id="2025493"/>
    <lineage>
        <taxon>Bacteria</taxon>
        <taxon>Bacillati</taxon>
        <taxon>Bacillota</taxon>
        <taxon>Clostridia</taxon>
        <taxon>Lachnospirales</taxon>
        <taxon>Lachnospiraceae</taxon>
        <taxon>Blautia</taxon>
    </lineage>
</organism>
<evidence type="ECO:0000313" key="2">
    <source>
        <dbReference type="EMBL" id="GAA6410380.1"/>
    </source>
</evidence>
<comment type="caution">
    <text evidence="2">The sequence shown here is derived from an EMBL/GenBank/DDBJ whole genome shotgun (WGS) entry which is preliminary data.</text>
</comment>
<feature type="transmembrane region" description="Helical" evidence="1">
    <location>
        <begin position="28"/>
        <end position="47"/>
    </location>
</feature>
<keyword evidence="1" id="KW-0812">Transmembrane</keyword>
<proteinExistence type="predicted"/>
<evidence type="ECO:0000256" key="1">
    <source>
        <dbReference type="SAM" id="Phobius"/>
    </source>
</evidence>
<protein>
    <recommendedName>
        <fullName evidence="4">LPXTG cell wall anchor domain-containing protein</fullName>
    </recommendedName>
</protein>
<dbReference type="Proteomes" id="UP001600943">
    <property type="component" value="Unassembled WGS sequence"/>
</dbReference>
<evidence type="ECO:0000313" key="3">
    <source>
        <dbReference type="Proteomes" id="UP001600943"/>
    </source>
</evidence>
<gene>
    <name evidence="2" type="ORF">K040078D81_44970</name>
</gene>
<keyword evidence="1" id="KW-1133">Transmembrane helix</keyword>